<accession>A0A6A6AL42</accession>
<evidence type="ECO:0000313" key="3">
    <source>
        <dbReference type="Proteomes" id="UP000799771"/>
    </source>
</evidence>
<evidence type="ECO:0000313" key="2">
    <source>
        <dbReference type="EMBL" id="KAF2132286.1"/>
    </source>
</evidence>
<gene>
    <name evidence="2" type="ORF">P153DRAFT_394444</name>
</gene>
<proteinExistence type="predicted"/>
<dbReference type="GeneID" id="54411742"/>
<feature type="region of interest" description="Disordered" evidence="1">
    <location>
        <begin position="259"/>
        <end position="315"/>
    </location>
</feature>
<dbReference type="OrthoDB" id="9977870at2759"/>
<dbReference type="RefSeq" id="XP_033526673.1">
    <property type="nucleotide sequence ID" value="XM_033671310.1"/>
</dbReference>
<feature type="region of interest" description="Disordered" evidence="1">
    <location>
        <begin position="144"/>
        <end position="172"/>
    </location>
</feature>
<feature type="compositionally biased region" description="Low complexity" evidence="1">
    <location>
        <begin position="151"/>
        <end position="163"/>
    </location>
</feature>
<dbReference type="AlphaFoldDB" id="A0A6A6AL42"/>
<reference evidence="2" key="1">
    <citation type="journal article" date="2020" name="Stud. Mycol.">
        <title>101 Dothideomycetes genomes: a test case for predicting lifestyles and emergence of pathogens.</title>
        <authorList>
            <person name="Haridas S."/>
            <person name="Albert R."/>
            <person name="Binder M."/>
            <person name="Bloem J."/>
            <person name="Labutti K."/>
            <person name="Salamov A."/>
            <person name="Andreopoulos B."/>
            <person name="Baker S."/>
            <person name="Barry K."/>
            <person name="Bills G."/>
            <person name="Bluhm B."/>
            <person name="Cannon C."/>
            <person name="Castanera R."/>
            <person name="Culley D."/>
            <person name="Daum C."/>
            <person name="Ezra D."/>
            <person name="Gonzalez J."/>
            <person name="Henrissat B."/>
            <person name="Kuo A."/>
            <person name="Liang C."/>
            <person name="Lipzen A."/>
            <person name="Lutzoni F."/>
            <person name="Magnuson J."/>
            <person name="Mondo S."/>
            <person name="Nolan M."/>
            <person name="Ohm R."/>
            <person name="Pangilinan J."/>
            <person name="Park H.-J."/>
            <person name="Ramirez L."/>
            <person name="Alfaro M."/>
            <person name="Sun H."/>
            <person name="Tritt A."/>
            <person name="Yoshinaga Y."/>
            <person name="Zwiers L.-H."/>
            <person name="Turgeon B."/>
            <person name="Goodwin S."/>
            <person name="Spatafora J."/>
            <person name="Crous P."/>
            <person name="Grigoriev I."/>
        </authorList>
    </citation>
    <scope>NUCLEOTIDE SEQUENCE</scope>
    <source>
        <strain evidence="2">CBS 119687</strain>
    </source>
</reference>
<dbReference type="EMBL" id="ML977501">
    <property type="protein sequence ID" value="KAF2132286.1"/>
    <property type="molecule type" value="Genomic_DNA"/>
</dbReference>
<feature type="region of interest" description="Disordered" evidence="1">
    <location>
        <begin position="66"/>
        <end position="116"/>
    </location>
</feature>
<protein>
    <submittedName>
        <fullName evidence="2">Uncharacterized protein</fullName>
    </submittedName>
</protein>
<dbReference type="Proteomes" id="UP000799771">
    <property type="component" value="Unassembled WGS sequence"/>
</dbReference>
<organism evidence="2 3">
    <name type="scientific">Dothidotthia symphoricarpi CBS 119687</name>
    <dbReference type="NCBI Taxonomy" id="1392245"/>
    <lineage>
        <taxon>Eukaryota</taxon>
        <taxon>Fungi</taxon>
        <taxon>Dikarya</taxon>
        <taxon>Ascomycota</taxon>
        <taxon>Pezizomycotina</taxon>
        <taxon>Dothideomycetes</taxon>
        <taxon>Pleosporomycetidae</taxon>
        <taxon>Pleosporales</taxon>
        <taxon>Dothidotthiaceae</taxon>
        <taxon>Dothidotthia</taxon>
    </lineage>
</organism>
<keyword evidence="3" id="KW-1185">Reference proteome</keyword>
<sequence>MCERRRDPVALTTMTIFDDAVYFGEALELPANQNEEDLWNELTIRAREAGIEDPYRFLFLPTHDTSSAVSTSTEDSEFRSSISIRSQETHSTGLTSTSVPSRASRDQSYYSESPSAQKTPFNLVQASVSADNLNIMQTVSSVSPGFRQRHSTSSVTQSRFSSVAPQKPSVRRHRTSALFGMFRRGSSTCTSPSHHGNHGKAQGPKLDCGHSLSTYALRAHIQEARRSKGQVAPSCCGTLLPRSVLEIVLTKEEADIALNGSPQSPDIAPSRDSGYSEKGISTYDLPGLVDRISITGAPPTPPARQSTHEDPEPKCPGVNEAYKALKARQREQFQRIQAFESNQRKALSAHHQTALKNLTATHELTKRQKTEQHIYALEALEEQQILAEHDLRKTQTQEAQNVATALKHMQAYCTSSSTNPPTNNTLDFEPTRQTHTVTPSDHAKLARQHALQKNLPRKHTSAINVLRARQERYMQAKTQLQAADTAALDAVFAREKTALEERRRKDTARLEAVVEARRKRLRQRWDLEFEIWRRREDGRGSTAAAGVTVTVAMVGKVECEQERERERECRRDDWPRMCAQHDERAQAQVQTSSFASYLRATA</sequence>
<name>A0A6A6AL42_9PLEO</name>
<evidence type="ECO:0000256" key="1">
    <source>
        <dbReference type="SAM" id="MobiDB-lite"/>
    </source>
</evidence>